<dbReference type="InterPro" id="IPR038770">
    <property type="entry name" value="Na+/solute_symporter_sf"/>
</dbReference>
<dbReference type="EMBL" id="JAOVZO020000018">
    <property type="protein sequence ID" value="MDC8013681.1"/>
    <property type="molecule type" value="Genomic_DNA"/>
</dbReference>
<evidence type="ECO:0000256" key="4">
    <source>
        <dbReference type="ARBA" id="ARBA00023136"/>
    </source>
</evidence>
<evidence type="ECO:0000256" key="2">
    <source>
        <dbReference type="ARBA" id="ARBA00022692"/>
    </source>
</evidence>
<feature type="transmembrane region" description="Helical" evidence="5">
    <location>
        <begin position="235"/>
        <end position="254"/>
    </location>
</feature>
<feature type="transmembrane region" description="Helical" evidence="5">
    <location>
        <begin position="43"/>
        <end position="66"/>
    </location>
</feature>
<comment type="subcellular location">
    <subcellularLocation>
        <location evidence="1">Membrane</location>
        <topology evidence="1">Multi-pass membrane protein</topology>
    </subcellularLocation>
</comment>
<sequence>MPNEIVALVNTAVVPIGLVAIMFSMGLSLTANDFREVARNPRAVFGGLAGQLVLLPPLAIAVAWLFRLPPEMATGLFILAICPGGITSNAITYAAKANVALAVVLTTASSLVTVFTIPLLLNWALTHYFVAGEIPPLSVPKTMLQLAQMTLMPVALGMAIRAWRPAAAARMTVWLRPASLVVLIAVIAFSVAVSAQLVLDNLLYAGPAAFVLNAASMGVGLVIARGLSLDRNDTLTVAIEVGIHNATMATFLSLSVLKDIALAITPTIYGVIMVINAGLLVRLFRALATRRAQSAGATP</sequence>
<dbReference type="RefSeq" id="WP_263542374.1">
    <property type="nucleotide sequence ID" value="NZ_JAOVZO020000018.1"/>
</dbReference>
<evidence type="ECO:0000256" key="3">
    <source>
        <dbReference type="ARBA" id="ARBA00022989"/>
    </source>
</evidence>
<feature type="transmembrane region" description="Helical" evidence="5">
    <location>
        <begin position="260"/>
        <end position="281"/>
    </location>
</feature>
<keyword evidence="2 5" id="KW-0812">Transmembrane</keyword>
<feature type="transmembrane region" description="Helical" evidence="5">
    <location>
        <begin position="72"/>
        <end position="92"/>
    </location>
</feature>
<protein>
    <submittedName>
        <fullName evidence="6">Bile acid:sodium symporter family protein</fullName>
    </submittedName>
</protein>
<accession>A0A9X3YN23</accession>
<evidence type="ECO:0000256" key="5">
    <source>
        <dbReference type="SAM" id="Phobius"/>
    </source>
</evidence>
<dbReference type="InterPro" id="IPR002657">
    <property type="entry name" value="BilAc:Na_symport/Acr3"/>
</dbReference>
<dbReference type="PANTHER" id="PTHR10361:SF24">
    <property type="entry name" value="P3 PROTEIN"/>
    <property type="match status" value="1"/>
</dbReference>
<dbReference type="Pfam" id="PF01758">
    <property type="entry name" value="SBF"/>
    <property type="match status" value="1"/>
</dbReference>
<keyword evidence="4 5" id="KW-0472">Membrane</keyword>
<evidence type="ECO:0000313" key="7">
    <source>
        <dbReference type="Proteomes" id="UP001139971"/>
    </source>
</evidence>
<feature type="transmembrane region" description="Helical" evidence="5">
    <location>
        <begin position="12"/>
        <end position="31"/>
    </location>
</feature>
<organism evidence="6 7">
    <name type="scientific">Tahibacter soli</name>
    <dbReference type="NCBI Taxonomy" id="2983605"/>
    <lineage>
        <taxon>Bacteria</taxon>
        <taxon>Pseudomonadati</taxon>
        <taxon>Pseudomonadota</taxon>
        <taxon>Gammaproteobacteria</taxon>
        <taxon>Lysobacterales</taxon>
        <taxon>Rhodanobacteraceae</taxon>
        <taxon>Tahibacter</taxon>
    </lineage>
</organism>
<reference evidence="6" key="1">
    <citation type="submission" date="2023-02" db="EMBL/GenBank/DDBJ databases">
        <title>Tahibacter soli sp. nov. isolated from soil.</title>
        <authorList>
            <person name="Baek J.H."/>
            <person name="Lee J.K."/>
            <person name="Choi D.G."/>
            <person name="Jeon C.O."/>
        </authorList>
    </citation>
    <scope>NUCLEOTIDE SEQUENCE</scope>
    <source>
        <strain evidence="6">BL</strain>
    </source>
</reference>
<dbReference type="PANTHER" id="PTHR10361">
    <property type="entry name" value="SODIUM-BILE ACID COTRANSPORTER"/>
    <property type="match status" value="1"/>
</dbReference>
<dbReference type="AlphaFoldDB" id="A0A9X3YN23"/>
<gene>
    <name evidence="6" type="ORF">OD750_014155</name>
</gene>
<keyword evidence="3 5" id="KW-1133">Transmembrane helix</keyword>
<feature type="transmembrane region" description="Helical" evidence="5">
    <location>
        <begin position="204"/>
        <end position="223"/>
    </location>
</feature>
<feature type="transmembrane region" description="Helical" evidence="5">
    <location>
        <begin position="99"/>
        <end position="125"/>
    </location>
</feature>
<dbReference type="Gene3D" id="1.20.1530.20">
    <property type="match status" value="1"/>
</dbReference>
<keyword evidence="7" id="KW-1185">Reference proteome</keyword>
<dbReference type="GO" id="GO:0016020">
    <property type="term" value="C:membrane"/>
    <property type="evidence" value="ECO:0007669"/>
    <property type="project" value="UniProtKB-SubCell"/>
</dbReference>
<evidence type="ECO:0000313" key="6">
    <source>
        <dbReference type="EMBL" id="MDC8013681.1"/>
    </source>
</evidence>
<evidence type="ECO:0000256" key="1">
    <source>
        <dbReference type="ARBA" id="ARBA00004141"/>
    </source>
</evidence>
<proteinExistence type="predicted"/>
<dbReference type="InterPro" id="IPR004710">
    <property type="entry name" value="Bilac:Na_transpt"/>
</dbReference>
<comment type="caution">
    <text evidence="6">The sequence shown here is derived from an EMBL/GenBank/DDBJ whole genome shotgun (WGS) entry which is preliminary data.</text>
</comment>
<feature type="transmembrane region" description="Helical" evidence="5">
    <location>
        <begin position="175"/>
        <end position="198"/>
    </location>
</feature>
<name>A0A9X3YN23_9GAMM</name>
<dbReference type="Proteomes" id="UP001139971">
    <property type="component" value="Unassembled WGS sequence"/>
</dbReference>